<keyword evidence="2" id="KW-1185">Reference proteome</keyword>
<dbReference type="Proteomes" id="UP000789375">
    <property type="component" value="Unassembled WGS sequence"/>
</dbReference>
<reference evidence="1" key="1">
    <citation type="submission" date="2021-06" db="EMBL/GenBank/DDBJ databases">
        <authorList>
            <person name="Kallberg Y."/>
            <person name="Tangrot J."/>
            <person name="Rosling A."/>
        </authorList>
    </citation>
    <scope>NUCLEOTIDE SEQUENCE</scope>
    <source>
        <strain evidence="1">87-6 pot B 2015</strain>
    </source>
</reference>
<evidence type="ECO:0000313" key="2">
    <source>
        <dbReference type="Proteomes" id="UP000789375"/>
    </source>
</evidence>
<gene>
    <name evidence="1" type="ORF">FMOSSE_LOCUS5366</name>
</gene>
<dbReference type="AlphaFoldDB" id="A0A9N9AFS0"/>
<name>A0A9N9AFS0_FUNMO</name>
<organism evidence="1 2">
    <name type="scientific">Funneliformis mosseae</name>
    <name type="common">Endomycorrhizal fungus</name>
    <name type="synonym">Glomus mosseae</name>
    <dbReference type="NCBI Taxonomy" id="27381"/>
    <lineage>
        <taxon>Eukaryota</taxon>
        <taxon>Fungi</taxon>
        <taxon>Fungi incertae sedis</taxon>
        <taxon>Mucoromycota</taxon>
        <taxon>Glomeromycotina</taxon>
        <taxon>Glomeromycetes</taxon>
        <taxon>Glomerales</taxon>
        <taxon>Glomeraceae</taxon>
        <taxon>Funneliformis</taxon>
    </lineage>
</organism>
<proteinExistence type="predicted"/>
<sequence>MVAADINIQVIEIANIIVDTTIRKRLNNYDSLHETNSDDETKALNSSVQSGLNANLNLN</sequence>
<dbReference type="EMBL" id="CAJVPP010001007">
    <property type="protein sequence ID" value="CAG8528005.1"/>
    <property type="molecule type" value="Genomic_DNA"/>
</dbReference>
<accession>A0A9N9AFS0</accession>
<protein>
    <submittedName>
        <fullName evidence="1">2756_t:CDS:1</fullName>
    </submittedName>
</protein>
<evidence type="ECO:0000313" key="1">
    <source>
        <dbReference type="EMBL" id="CAG8528005.1"/>
    </source>
</evidence>
<comment type="caution">
    <text evidence="1">The sequence shown here is derived from an EMBL/GenBank/DDBJ whole genome shotgun (WGS) entry which is preliminary data.</text>
</comment>